<name>A0A5B0PUF7_PUCGR</name>
<feature type="compositionally biased region" description="Low complexity" evidence="1">
    <location>
        <begin position="139"/>
        <end position="148"/>
    </location>
</feature>
<reference evidence="5 6" key="1">
    <citation type="submission" date="2019-05" db="EMBL/GenBank/DDBJ databases">
        <title>Emergence of the Ug99 lineage of the wheat stem rust pathogen through somatic hybridization.</title>
        <authorList>
            <person name="Li F."/>
            <person name="Upadhyaya N.M."/>
            <person name="Sperschneider J."/>
            <person name="Matny O."/>
            <person name="Nguyen-Phuc H."/>
            <person name="Mago R."/>
            <person name="Raley C."/>
            <person name="Miller M.E."/>
            <person name="Silverstein K.A.T."/>
            <person name="Henningsen E."/>
            <person name="Hirsch C.D."/>
            <person name="Visser B."/>
            <person name="Pretorius Z.A."/>
            <person name="Steffenson B.J."/>
            <person name="Schwessinger B."/>
            <person name="Dodds P.N."/>
            <person name="Figueroa M."/>
        </authorList>
    </citation>
    <scope>NUCLEOTIDE SEQUENCE [LARGE SCALE GENOMIC DNA]</scope>
    <source>
        <strain evidence="2">21-0</strain>
        <strain evidence="3 6">Ug99</strain>
    </source>
</reference>
<protein>
    <submittedName>
        <fullName evidence="3">Uncharacterized protein</fullName>
    </submittedName>
</protein>
<proteinExistence type="predicted"/>
<feature type="compositionally biased region" description="Polar residues" evidence="1">
    <location>
        <begin position="39"/>
        <end position="51"/>
    </location>
</feature>
<dbReference type="Proteomes" id="UP000325313">
    <property type="component" value="Unassembled WGS sequence"/>
</dbReference>
<feature type="region of interest" description="Disordered" evidence="1">
    <location>
        <begin position="1"/>
        <end position="81"/>
    </location>
</feature>
<feature type="region of interest" description="Disordered" evidence="1">
    <location>
        <begin position="109"/>
        <end position="161"/>
    </location>
</feature>
<dbReference type="AlphaFoldDB" id="A0A5B0PUF7"/>
<gene>
    <name evidence="2" type="ORF">PGT21_017683</name>
    <name evidence="3" type="ORF">PGTUg99_002539</name>
    <name evidence="4" type="ORF">PGTUg99_033163</name>
</gene>
<evidence type="ECO:0000313" key="4">
    <source>
        <dbReference type="EMBL" id="KAA1136139.1"/>
    </source>
</evidence>
<keyword evidence="5" id="KW-1185">Reference proteome</keyword>
<dbReference type="Proteomes" id="UP000324748">
    <property type="component" value="Unassembled WGS sequence"/>
</dbReference>
<evidence type="ECO:0000313" key="3">
    <source>
        <dbReference type="EMBL" id="KAA1103619.1"/>
    </source>
</evidence>
<dbReference type="EMBL" id="VDEP01000326">
    <property type="protein sequence ID" value="KAA1103619.1"/>
    <property type="molecule type" value="Genomic_DNA"/>
</dbReference>
<evidence type="ECO:0000313" key="5">
    <source>
        <dbReference type="Proteomes" id="UP000324748"/>
    </source>
</evidence>
<feature type="compositionally biased region" description="Polar residues" evidence="1">
    <location>
        <begin position="1"/>
        <end position="17"/>
    </location>
</feature>
<dbReference type="EMBL" id="VDEP01000036">
    <property type="protein sequence ID" value="KAA1136139.1"/>
    <property type="molecule type" value="Genomic_DNA"/>
</dbReference>
<organism evidence="3 6">
    <name type="scientific">Puccinia graminis f. sp. tritici</name>
    <dbReference type="NCBI Taxonomy" id="56615"/>
    <lineage>
        <taxon>Eukaryota</taxon>
        <taxon>Fungi</taxon>
        <taxon>Dikarya</taxon>
        <taxon>Basidiomycota</taxon>
        <taxon>Pucciniomycotina</taxon>
        <taxon>Pucciniomycetes</taxon>
        <taxon>Pucciniales</taxon>
        <taxon>Pucciniaceae</taxon>
        <taxon>Puccinia</taxon>
    </lineage>
</organism>
<evidence type="ECO:0000313" key="6">
    <source>
        <dbReference type="Proteomes" id="UP000325313"/>
    </source>
</evidence>
<dbReference type="EMBL" id="VSWC01000106">
    <property type="protein sequence ID" value="KAA1085730.1"/>
    <property type="molecule type" value="Genomic_DNA"/>
</dbReference>
<evidence type="ECO:0000313" key="2">
    <source>
        <dbReference type="EMBL" id="KAA1085730.1"/>
    </source>
</evidence>
<feature type="compositionally biased region" description="Polar residues" evidence="1">
    <location>
        <begin position="112"/>
        <end position="128"/>
    </location>
</feature>
<feature type="compositionally biased region" description="Low complexity" evidence="1">
    <location>
        <begin position="18"/>
        <end position="31"/>
    </location>
</feature>
<accession>A0A5B0PUF7</accession>
<comment type="caution">
    <text evidence="3">The sequence shown here is derived from an EMBL/GenBank/DDBJ whole genome shotgun (WGS) entry which is preliminary data.</text>
</comment>
<dbReference type="OrthoDB" id="10619696at2759"/>
<sequence length="161" mass="17657">MENQALSNAIQSQTPGTQPKGNNNPNPSNTPTKKKQNSEEANNPPGNNQDNPYAVGGPREGLNPVTGLPKPKSKDSSQNGLTSSILFAKGGYLNLARMHPQFPPTFGYNGFLYQQPNPSRFNQNNQCIPGQATKPPSQRGRNGYRGNNFNTDYQDQRRKEA</sequence>
<evidence type="ECO:0000256" key="1">
    <source>
        <dbReference type="SAM" id="MobiDB-lite"/>
    </source>
</evidence>